<sequence>MESPVYIKIHNQIKRDIEAGIWKVGDRIPSERALSGQFGVSRMTLRQALQTLVDEGILERRIGAGTYVTRQKVQEKMSGTTSFSEIMRSQGKFPSSQTISYRTLSPSLSEQERLQLSETDKVVRMERIRLADRVPISFEVTTIPAYLVKDFSRAEVTDSFYATMAQKGHYEIGHAKQTVTATLASENIADYLNIKRGDAILRLRQITYLKDGRPFEYVRTQYAGERFEFYLEK</sequence>
<organism evidence="5 6">
    <name type="scientific">Lapidilactobacillus concavus DSM 17758</name>
    <dbReference type="NCBI Taxonomy" id="1423735"/>
    <lineage>
        <taxon>Bacteria</taxon>
        <taxon>Bacillati</taxon>
        <taxon>Bacillota</taxon>
        <taxon>Bacilli</taxon>
        <taxon>Lactobacillales</taxon>
        <taxon>Lactobacillaceae</taxon>
        <taxon>Lapidilactobacillus</taxon>
    </lineage>
</organism>
<accession>A0A0R1VTZ3</accession>
<keyword evidence="2" id="KW-0238">DNA-binding</keyword>
<dbReference type="SMART" id="SM00345">
    <property type="entry name" value="HTH_GNTR"/>
    <property type="match status" value="1"/>
</dbReference>
<name>A0A0R1VTZ3_9LACO</name>
<dbReference type="PANTHER" id="PTHR44846">
    <property type="entry name" value="MANNOSYL-D-GLYCERATE TRANSPORT/METABOLISM SYSTEM REPRESSOR MNGR-RELATED"/>
    <property type="match status" value="1"/>
</dbReference>
<evidence type="ECO:0000259" key="4">
    <source>
        <dbReference type="PROSITE" id="PS50949"/>
    </source>
</evidence>
<dbReference type="InterPro" id="IPR050679">
    <property type="entry name" value="Bact_HTH_transcr_reg"/>
</dbReference>
<gene>
    <name evidence="5" type="ORF">FC15_GL000264</name>
</gene>
<protein>
    <recommendedName>
        <fullName evidence="4">HTH gntR-type domain-containing protein</fullName>
    </recommendedName>
</protein>
<evidence type="ECO:0000256" key="2">
    <source>
        <dbReference type="ARBA" id="ARBA00023125"/>
    </source>
</evidence>
<dbReference type="SUPFAM" id="SSF64288">
    <property type="entry name" value="Chorismate lyase-like"/>
    <property type="match status" value="1"/>
</dbReference>
<dbReference type="FunFam" id="1.10.10.10:FF:000079">
    <property type="entry name" value="GntR family transcriptional regulator"/>
    <property type="match status" value="1"/>
</dbReference>
<dbReference type="PATRIC" id="fig|1423735.3.peg.270"/>
<dbReference type="EMBL" id="AZFX01000072">
    <property type="protein sequence ID" value="KRM08885.1"/>
    <property type="molecule type" value="Genomic_DNA"/>
</dbReference>
<dbReference type="SUPFAM" id="SSF46785">
    <property type="entry name" value="Winged helix' DNA-binding domain"/>
    <property type="match status" value="1"/>
</dbReference>
<reference evidence="5 6" key="1">
    <citation type="journal article" date="2015" name="Genome Announc.">
        <title>Expanding the biotechnology potential of lactobacilli through comparative genomics of 213 strains and associated genera.</title>
        <authorList>
            <person name="Sun Z."/>
            <person name="Harris H.M."/>
            <person name="McCann A."/>
            <person name="Guo C."/>
            <person name="Argimon S."/>
            <person name="Zhang W."/>
            <person name="Yang X."/>
            <person name="Jeffery I.B."/>
            <person name="Cooney J.C."/>
            <person name="Kagawa T.F."/>
            <person name="Liu W."/>
            <person name="Song Y."/>
            <person name="Salvetti E."/>
            <person name="Wrobel A."/>
            <person name="Rasinkangas P."/>
            <person name="Parkhill J."/>
            <person name="Rea M.C."/>
            <person name="O'Sullivan O."/>
            <person name="Ritari J."/>
            <person name="Douillard F.P."/>
            <person name="Paul Ross R."/>
            <person name="Yang R."/>
            <person name="Briner A.E."/>
            <person name="Felis G.E."/>
            <person name="de Vos W.M."/>
            <person name="Barrangou R."/>
            <person name="Klaenhammer T.R."/>
            <person name="Caufield P.W."/>
            <person name="Cui Y."/>
            <person name="Zhang H."/>
            <person name="O'Toole P.W."/>
        </authorList>
    </citation>
    <scope>NUCLEOTIDE SEQUENCE [LARGE SCALE GENOMIC DNA]</scope>
    <source>
        <strain evidence="5 6">DSM 17758</strain>
    </source>
</reference>
<dbReference type="CDD" id="cd07377">
    <property type="entry name" value="WHTH_GntR"/>
    <property type="match status" value="1"/>
</dbReference>
<evidence type="ECO:0000313" key="5">
    <source>
        <dbReference type="EMBL" id="KRM08885.1"/>
    </source>
</evidence>
<dbReference type="STRING" id="1423735.FC15_GL000264"/>
<keyword evidence="1" id="KW-0805">Transcription regulation</keyword>
<dbReference type="Gene3D" id="3.40.1410.10">
    <property type="entry name" value="Chorismate lyase-like"/>
    <property type="match status" value="1"/>
</dbReference>
<dbReference type="GO" id="GO:0003677">
    <property type="term" value="F:DNA binding"/>
    <property type="evidence" value="ECO:0007669"/>
    <property type="project" value="UniProtKB-KW"/>
</dbReference>
<dbReference type="PANTHER" id="PTHR44846:SF1">
    <property type="entry name" value="MANNOSYL-D-GLYCERATE TRANSPORT_METABOLISM SYSTEM REPRESSOR MNGR-RELATED"/>
    <property type="match status" value="1"/>
</dbReference>
<dbReference type="RefSeq" id="WP_057825072.1">
    <property type="nucleotide sequence ID" value="NZ_AZFX01000072.1"/>
</dbReference>
<dbReference type="Gene3D" id="1.10.10.10">
    <property type="entry name" value="Winged helix-like DNA-binding domain superfamily/Winged helix DNA-binding domain"/>
    <property type="match status" value="1"/>
</dbReference>
<evidence type="ECO:0000313" key="6">
    <source>
        <dbReference type="Proteomes" id="UP000051315"/>
    </source>
</evidence>
<dbReference type="GO" id="GO:0003700">
    <property type="term" value="F:DNA-binding transcription factor activity"/>
    <property type="evidence" value="ECO:0007669"/>
    <property type="project" value="InterPro"/>
</dbReference>
<dbReference type="GO" id="GO:0045892">
    <property type="term" value="P:negative regulation of DNA-templated transcription"/>
    <property type="evidence" value="ECO:0007669"/>
    <property type="project" value="TreeGrafter"/>
</dbReference>
<dbReference type="InterPro" id="IPR011663">
    <property type="entry name" value="UTRA"/>
</dbReference>
<dbReference type="InterPro" id="IPR000524">
    <property type="entry name" value="Tscrpt_reg_HTH_GntR"/>
</dbReference>
<dbReference type="Proteomes" id="UP000051315">
    <property type="component" value="Unassembled WGS sequence"/>
</dbReference>
<dbReference type="Pfam" id="PF07702">
    <property type="entry name" value="UTRA"/>
    <property type="match status" value="1"/>
</dbReference>
<dbReference type="PRINTS" id="PR00035">
    <property type="entry name" value="HTHGNTR"/>
</dbReference>
<dbReference type="Pfam" id="PF00392">
    <property type="entry name" value="GntR"/>
    <property type="match status" value="1"/>
</dbReference>
<dbReference type="PROSITE" id="PS50949">
    <property type="entry name" value="HTH_GNTR"/>
    <property type="match status" value="1"/>
</dbReference>
<dbReference type="InterPro" id="IPR036390">
    <property type="entry name" value="WH_DNA-bd_sf"/>
</dbReference>
<feature type="domain" description="HTH gntR-type" evidence="4">
    <location>
        <begin position="3"/>
        <end position="71"/>
    </location>
</feature>
<evidence type="ECO:0000256" key="1">
    <source>
        <dbReference type="ARBA" id="ARBA00023015"/>
    </source>
</evidence>
<keyword evidence="6" id="KW-1185">Reference proteome</keyword>
<dbReference type="InterPro" id="IPR028978">
    <property type="entry name" value="Chorismate_lyase_/UTRA_dom_sf"/>
</dbReference>
<dbReference type="SMART" id="SM00866">
    <property type="entry name" value="UTRA"/>
    <property type="match status" value="1"/>
</dbReference>
<dbReference type="OrthoDB" id="9815017at2"/>
<dbReference type="InterPro" id="IPR036388">
    <property type="entry name" value="WH-like_DNA-bd_sf"/>
</dbReference>
<keyword evidence="3" id="KW-0804">Transcription</keyword>
<evidence type="ECO:0000256" key="3">
    <source>
        <dbReference type="ARBA" id="ARBA00023163"/>
    </source>
</evidence>
<proteinExistence type="predicted"/>
<dbReference type="AlphaFoldDB" id="A0A0R1VTZ3"/>
<comment type="caution">
    <text evidence="5">The sequence shown here is derived from an EMBL/GenBank/DDBJ whole genome shotgun (WGS) entry which is preliminary data.</text>
</comment>